<protein>
    <submittedName>
        <fullName evidence="1">Amidase signature domain-containing protein</fullName>
    </submittedName>
</protein>
<dbReference type="Proteomes" id="UP001497680">
    <property type="component" value="Unassembled WGS sequence"/>
</dbReference>
<reference evidence="1 2" key="1">
    <citation type="journal article" date="2022" name="New Phytol.">
        <title>Ecological generalism drives hyperdiversity of secondary metabolite gene clusters in xylarialean endophytes.</title>
        <authorList>
            <person name="Franco M.E.E."/>
            <person name="Wisecaver J.H."/>
            <person name="Arnold A.E."/>
            <person name="Ju Y.M."/>
            <person name="Slot J.C."/>
            <person name="Ahrendt S."/>
            <person name="Moore L.P."/>
            <person name="Eastman K.E."/>
            <person name="Scott K."/>
            <person name="Konkel Z."/>
            <person name="Mondo S.J."/>
            <person name="Kuo A."/>
            <person name="Hayes R.D."/>
            <person name="Haridas S."/>
            <person name="Andreopoulos B."/>
            <person name="Riley R."/>
            <person name="LaButti K."/>
            <person name="Pangilinan J."/>
            <person name="Lipzen A."/>
            <person name="Amirebrahimi M."/>
            <person name="Yan J."/>
            <person name="Adam C."/>
            <person name="Keymanesh K."/>
            <person name="Ng V."/>
            <person name="Louie K."/>
            <person name="Northen T."/>
            <person name="Drula E."/>
            <person name="Henrissat B."/>
            <person name="Hsieh H.M."/>
            <person name="Youens-Clark K."/>
            <person name="Lutzoni F."/>
            <person name="Miadlikowska J."/>
            <person name="Eastwood D.C."/>
            <person name="Hamelin R.C."/>
            <person name="Grigoriev I.V."/>
            <person name="U'Ren J.M."/>
        </authorList>
    </citation>
    <scope>NUCLEOTIDE SEQUENCE [LARGE SCALE GENOMIC DNA]</scope>
    <source>
        <strain evidence="1 2">ER1909</strain>
    </source>
</reference>
<evidence type="ECO:0000313" key="2">
    <source>
        <dbReference type="Proteomes" id="UP001497680"/>
    </source>
</evidence>
<evidence type="ECO:0000313" key="1">
    <source>
        <dbReference type="EMBL" id="KAI6088148.1"/>
    </source>
</evidence>
<comment type="caution">
    <text evidence="1">The sequence shown here is derived from an EMBL/GenBank/DDBJ whole genome shotgun (WGS) entry which is preliminary data.</text>
</comment>
<gene>
    <name evidence="1" type="ORF">F4821DRAFT_277395</name>
</gene>
<proteinExistence type="predicted"/>
<sequence length="563" mass="61578">MTSKPSSPTWRQKAAKKKERDLAKIPNEWRLPPITIDQAKTRCSIADDFIDSLLDPKTTHITNLDLPILMQMTRSGSLSAVELVTAFCKRAAYGHQLNDNLLEIGFQQAIEKAKSLDYQRALKQPVGPLHGLPITVKDQFYVKGMETSMAYVGWIDTFEGDRSSPRKDNVESEIIRELESLGAIVIAKSTLVQTLGAIETNNNILGYNQNPRNQLLSSGGSSGGEGAVQALRGSAIGIGSDIGGSISIPAAFNGVYSIKPSVGRLSFMNVADSSPGQSIIPTVPGIIGSSVASLEYLLKSLISTQPWLHDSDVLPLPWREQDDVLNDSHLSFGLMEFDGVVRPHPPIQRALNMVAKALSTSGHELIQWDPPAHTTALEIHKKNEITCANGGYDIFERLALSGEPLIPEMRSSFPDAKATTPLDAIQIEKAVIRLRAYKAEYHKYWMSTAKNTITGRPVDAIILPVWPSAAVEPGKPIYGGYIGFANVVDHSTMVIPVTRADMHIDKLDEAYNPVGEKDGEIWKSYDPKLYHGAPAAVQIQCRRLEEEKLLSIGKILTSALSEL</sequence>
<accession>A0ACC0D6F5</accession>
<organism evidence="1 2">
    <name type="scientific">Hypoxylon rubiginosum</name>
    <dbReference type="NCBI Taxonomy" id="110542"/>
    <lineage>
        <taxon>Eukaryota</taxon>
        <taxon>Fungi</taxon>
        <taxon>Dikarya</taxon>
        <taxon>Ascomycota</taxon>
        <taxon>Pezizomycotina</taxon>
        <taxon>Sordariomycetes</taxon>
        <taxon>Xylariomycetidae</taxon>
        <taxon>Xylariales</taxon>
        <taxon>Hypoxylaceae</taxon>
        <taxon>Hypoxylon</taxon>
    </lineage>
</organism>
<dbReference type="EMBL" id="MU394303">
    <property type="protein sequence ID" value="KAI6088148.1"/>
    <property type="molecule type" value="Genomic_DNA"/>
</dbReference>
<name>A0ACC0D6F5_9PEZI</name>
<keyword evidence="2" id="KW-1185">Reference proteome</keyword>